<evidence type="ECO:0000256" key="2">
    <source>
        <dbReference type="SAM" id="MobiDB-lite"/>
    </source>
</evidence>
<protein>
    <recommendedName>
        <fullName evidence="3">Dynamin N-terminal domain-containing protein</fullName>
    </recommendedName>
</protein>
<feature type="coiled-coil region" evidence="1">
    <location>
        <begin position="654"/>
        <end position="688"/>
    </location>
</feature>
<dbReference type="PANTHER" id="PTHR43681">
    <property type="entry name" value="TRANSMEMBRANE GTPASE FZO"/>
    <property type="match status" value="1"/>
</dbReference>
<dbReference type="InterPro" id="IPR051943">
    <property type="entry name" value="TRAFAC_Dynamin-like_GTPase"/>
</dbReference>
<reference evidence="4" key="1">
    <citation type="submission" date="2009-10" db="EMBL/GenBank/DDBJ databases">
        <title>Diversity of trophic interactions inside an arsenic-rich microbial ecosystem.</title>
        <authorList>
            <person name="Bertin P.N."/>
            <person name="Heinrich-Salmeron A."/>
            <person name="Pelletier E."/>
            <person name="Goulhen-Chollet F."/>
            <person name="Arsene-Ploetze F."/>
            <person name="Gallien S."/>
            <person name="Calteau A."/>
            <person name="Vallenet D."/>
            <person name="Casiot C."/>
            <person name="Chane-Woon-Ming B."/>
            <person name="Giloteaux L."/>
            <person name="Barakat M."/>
            <person name="Bonnefoy V."/>
            <person name="Bruneel O."/>
            <person name="Chandler M."/>
            <person name="Cleiss J."/>
            <person name="Duran R."/>
            <person name="Elbaz-Poulichet F."/>
            <person name="Fonknechten N."/>
            <person name="Lauga B."/>
            <person name="Mornico D."/>
            <person name="Ortet P."/>
            <person name="Schaeffer C."/>
            <person name="Siguier P."/>
            <person name="Alexander Thil Smith A."/>
            <person name="Van Dorsselaer A."/>
            <person name="Weissenbach J."/>
            <person name="Medigue C."/>
            <person name="Le Paslier D."/>
        </authorList>
    </citation>
    <scope>NUCLEOTIDE SEQUENCE</scope>
</reference>
<dbReference type="PANTHER" id="PTHR43681:SF1">
    <property type="entry name" value="SARCALUMENIN"/>
    <property type="match status" value="1"/>
</dbReference>
<proteinExistence type="predicted"/>
<dbReference type="EMBL" id="CABM01000050">
    <property type="protein sequence ID" value="CBH98267.1"/>
    <property type="molecule type" value="Genomic_DNA"/>
</dbReference>
<dbReference type="Pfam" id="PF00350">
    <property type="entry name" value="Dynamin_N"/>
    <property type="match status" value="1"/>
</dbReference>
<organism evidence="4">
    <name type="scientific">mine drainage metagenome</name>
    <dbReference type="NCBI Taxonomy" id="410659"/>
    <lineage>
        <taxon>unclassified sequences</taxon>
        <taxon>metagenomes</taxon>
        <taxon>ecological metagenomes</taxon>
    </lineage>
</organism>
<evidence type="ECO:0000313" key="4">
    <source>
        <dbReference type="EMBL" id="CBH98267.1"/>
    </source>
</evidence>
<comment type="caution">
    <text evidence="4">The sequence shown here is derived from an EMBL/GenBank/DDBJ whole genome shotgun (WGS) entry which is preliminary data.</text>
</comment>
<feature type="region of interest" description="Disordered" evidence="2">
    <location>
        <begin position="1"/>
        <end position="55"/>
    </location>
</feature>
<dbReference type="InterPro" id="IPR045063">
    <property type="entry name" value="Dynamin_N"/>
</dbReference>
<evidence type="ECO:0000259" key="3">
    <source>
        <dbReference type="Pfam" id="PF00350"/>
    </source>
</evidence>
<gene>
    <name evidence="4" type="ORF">CARN2_3743</name>
</gene>
<sequence>MNDQAFPVNDPQAAASQQPPPEGNEEASDGRALPHVGPKAAASQLPPPVGDEEAADGRALPHDLQAEWTRFGAWREQRLGRLATLSKWLRQSDFDPALWQDSLNGLEQRLRQDLVQLAFVAEFSRGKSELINAIFFSDHGQRILPAGAGRTTMCPMELASDPRLPTGLRLLPIETRLDAATLAQWKTRHDAWNDLPFAADDAQGMSTALAHLSDTLAVSLERARELGFHLEDAARAAIVRTSEGLVEVPRWRHALLNVDHPLLAQGLTILDTPGLNALGAEPELTLSLIPAAHAVVFLLGADTGVTRSDLELWTQHVGEAGRLRSFVVLNKIDTLWDPLLGPAAVQTQIERQRESVASILQIPVERVFTISAHKALLARIQHDPELLERSGVPALEAALSQVADRERRELIDSGWRATLLDTLMLLERQFQQQIRQADEQRLELAGLEGKNKHVVRNLVMRIGMERKEFDAGLSKVQALHVVNARQLGKVAELLDVQAALGQLAELRQRIRTAVLKTGVRGVLEATFADVRHRIGEVEAALEENRAMLTGACGQLNTEFAFSVPSPKALKLEGIRLELDSTQQDYLRYLTPARWLRLQNTAHAERLVLSALARLRSLLERGVRDAQHWNRAALAQLDAQVRERKRNLGRRMQSLEQVENAEGELGQRIAQLRKQASEMRHQRAQLRQYFEGAMK</sequence>
<dbReference type="InterPro" id="IPR027417">
    <property type="entry name" value="P-loop_NTPase"/>
</dbReference>
<dbReference type="Gene3D" id="3.40.50.300">
    <property type="entry name" value="P-loop containing nucleotide triphosphate hydrolases"/>
    <property type="match status" value="1"/>
</dbReference>
<name>E6PTL0_9ZZZZ</name>
<accession>E6PTL0</accession>
<keyword evidence="1" id="KW-0175">Coiled coil</keyword>
<dbReference type="SUPFAM" id="SSF52540">
    <property type="entry name" value="P-loop containing nucleoside triphosphate hydrolases"/>
    <property type="match status" value="1"/>
</dbReference>
<dbReference type="AlphaFoldDB" id="E6PTL0"/>
<evidence type="ECO:0000256" key="1">
    <source>
        <dbReference type="SAM" id="Coils"/>
    </source>
</evidence>
<feature type="domain" description="Dynamin N-terminal" evidence="3">
    <location>
        <begin position="118"/>
        <end position="331"/>
    </location>
</feature>